<name>A0ABS2UBC2_9LEPT</name>
<organism evidence="1 2">
    <name type="scientific">Leptospira ainlahdjerensis</name>
    <dbReference type="NCBI Taxonomy" id="2810033"/>
    <lineage>
        <taxon>Bacteria</taxon>
        <taxon>Pseudomonadati</taxon>
        <taxon>Spirochaetota</taxon>
        <taxon>Spirochaetia</taxon>
        <taxon>Leptospirales</taxon>
        <taxon>Leptospiraceae</taxon>
        <taxon>Leptospira</taxon>
    </lineage>
</organism>
<evidence type="ECO:0000313" key="2">
    <source>
        <dbReference type="Proteomes" id="UP000724686"/>
    </source>
</evidence>
<protein>
    <recommendedName>
        <fullName evidence="3">Lipoprotein</fullName>
    </recommendedName>
</protein>
<accession>A0ABS2UBC2</accession>
<reference evidence="1 2" key="1">
    <citation type="submission" date="2021-02" db="EMBL/GenBank/DDBJ databases">
        <title>Leptospira ainlahdjerensis sp. nov., Leptospira ainazelensis sp. nov., Leptospira abararensis sp. nov. and Leptospira chreensis sp. nov., four new species isolated from water sources in Algeria.</title>
        <authorList>
            <person name="Amara Korba A."/>
            <person name="Kainiu M."/>
            <person name="Vincent A.T."/>
            <person name="Mariet J.-F."/>
            <person name="Veyrier F.J."/>
            <person name="Goarant C."/>
            <person name="Picardeau M."/>
        </authorList>
    </citation>
    <scope>NUCLEOTIDE SEQUENCE [LARGE SCALE GENOMIC DNA]</scope>
    <source>
        <strain evidence="1 2">201903070</strain>
    </source>
</reference>
<sequence length="371" mass="39742">MKLTISKTIIVSITIFLSIQCNSNKKGPADPSTEDLILGFLLLNPNFSISGGLSETGKIASDHSQASASQIQVTTSDLGAGSLSISDLDVLASVMDPRIGSILKSPVKRSAPNRSFFTIEGGNGGTDGNGTFEIAGDINGESISFFMMDQTVRPFLTCPIQQTLVSSISSPQGFVTVADGGQLVINGSRKPFLSSGSQFIGTTQISGAFTFTDYGKLTADDAAFVRVLTPEGKAEILAPYNDPNLTPCEQAQQAFQNGARILSRYIIVKAGTAVITTKTSSVENKDGSTTHEKITDIHAPEGLLIERRNYPENISEVLESKLVRFDNVRFTSKETSDYSSIFSLRIDRKVTVDGVIDGKTVHEDLQAKIGR</sequence>
<keyword evidence="2" id="KW-1185">Reference proteome</keyword>
<dbReference type="Proteomes" id="UP000724686">
    <property type="component" value="Unassembled WGS sequence"/>
</dbReference>
<evidence type="ECO:0000313" key="1">
    <source>
        <dbReference type="EMBL" id="MBM9577099.1"/>
    </source>
</evidence>
<dbReference type="RefSeq" id="WP_205279247.1">
    <property type="nucleotide sequence ID" value="NZ_JAFFPU010000030.1"/>
</dbReference>
<dbReference type="EMBL" id="JAFFPU010000030">
    <property type="protein sequence ID" value="MBM9577099.1"/>
    <property type="molecule type" value="Genomic_DNA"/>
</dbReference>
<gene>
    <name evidence="1" type="ORF">JWG45_08020</name>
</gene>
<comment type="caution">
    <text evidence="1">The sequence shown here is derived from an EMBL/GenBank/DDBJ whole genome shotgun (WGS) entry which is preliminary data.</text>
</comment>
<evidence type="ECO:0008006" key="3">
    <source>
        <dbReference type="Google" id="ProtNLM"/>
    </source>
</evidence>
<proteinExistence type="predicted"/>